<dbReference type="AlphaFoldDB" id="A0A9J6A1U5"/>
<dbReference type="EMBL" id="JACXVP010000003">
    <property type="protein sequence ID" value="KAG5618574.1"/>
    <property type="molecule type" value="Genomic_DNA"/>
</dbReference>
<gene>
    <name evidence="1" type="ORF">H5410_018398</name>
</gene>
<evidence type="ECO:0000313" key="2">
    <source>
        <dbReference type="Proteomes" id="UP000824120"/>
    </source>
</evidence>
<reference evidence="1 2" key="1">
    <citation type="submission" date="2020-09" db="EMBL/GenBank/DDBJ databases">
        <title>De no assembly of potato wild relative species, Solanum commersonii.</title>
        <authorList>
            <person name="Cho K."/>
        </authorList>
    </citation>
    <scope>NUCLEOTIDE SEQUENCE [LARGE SCALE GENOMIC DNA]</scope>
    <source>
        <strain evidence="1">LZ3.2</strain>
        <tissue evidence="1">Leaf</tissue>
    </source>
</reference>
<evidence type="ECO:0000313" key="1">
    <source>
        <dbReference type="EMBL" id="KAG5618574.1"/>
    </source>
</evidence>
<proteinExistence type="predicted"/>
<accession>A0A9J6A1U5</accession>
<keyword evidence="2" id="KW-1185">Reference proteome</keyword>
<organism evidence="1 2">
    <name type="scientific">Solanum commersonii</name>
    <name type="common">Commerson's wild potato</name>
    <name type="synonym">Commerson's nightshade</name>
    <dbReference type="NCBI Taxonomy" id="4109"/>
    <lineage>
        <taxon>Eukaryota</taxon>
        <taxon>Viridiplantae</taxon>
        <taxon>Streptophyta</taxon>
        <taxon>Embryophyta</taxon>
        <taxon>Tracheophyta</taxon>
        <taxon>Spermatophyta</taxon>
        <taxon>Magnoliopsida</taxon>
        <taxon>eudicotyledons</taxon>
        <taxon>Gunneridae</taxon>
        <taxon>Pentapetalae</taxon>
        <taxon>asterids</taxon>
        <taxon>lamiids</taxon>
        <taxon>Solanales</taxon>
        <taxon>Solanaceae</taxon>
        <taxon>Solanoideae</taxon>
        <taxon>Solaneae</taxon>
        <taxon>Solanum</taxon>
    </lineage>
</organism>
<name>A0A9J6A1U5_SOLCO</name>
<dbReference type="Proteomes" id="UP000824120">
    <property type="component" value="Chromosome 3"/>
</dbReference>
<protein>
    <submittedName>
        <fullName evidence="1">Uncharacterized protein</fullName>
    </submittedName>
</protein>
<comment type="caution">
    <text evidence="1">The sequence shown here is derived from an EMBL/GenBank/DDBJ whole genome shotgun (WGS) entry which is preliminary data.</text>
</comment>
<sequence length="119" mass="13421">MDESRNYIVAFYMMRTVCHELIFNCVNGTQLPYDSCTCGEVHPIVPLTVPPVSCLAMALTCIQLIWCTHTCWITSMCALGFGYGHIYVMPGPKHRCRVHGPIFKLISRLVHPHLASHFA</sequence>